<evidence type="ECO:0008006" key="4">
    <source>
        <dbReference type="Google" id="ProtNLM"/>
    </source>
</evidence>
<keyword evidence="1" id="KW-1133">Transmembrane helix</keyword>
<gene>
    <name evidence="2" type="ORF">GCM10010405_30990</name>
</gene>
<dbReference type="EMBL" id="BAAASZ010000023">
    <property type="protein sequence ID" value="GAA2445401.1"/>
    <property type="molecule type" value="Genomic_DNA"/>
</dbReference>
<proteinExistence type="predicted"/>
<dbReference type="RefSeq" id="WP_344323142.1">
    <property type="nucleotide sequence ID" value="NZ_BAAASZ010000023.1"/>
</dbReference>
<keyword evidence="1" id="KW-0812">Transmembrane</keyword>
<accession>A0ABN3JZX8</accession>
<keyword evidence="1" id="KW-0472">Membrane</keyword>
<name>A0ABN3JZX8_9ACTN</name>
<evidence type="ECO:0000256" key="1">
    <source>
        <dbReference type="SAM" id="Phobius"/>
    </source>
</evidence>
<comment type="caution">
    <text evidence="2">The sequence shown here is derived from an EMBL/GenBank/DDBJ whole genome shotgun (WGS) entry which is preliminary data.</text>
</comment>
<feature type="transmembrane region" description="Helical" evidence="1">
    <location>
        <begin position="75"/>
        <end position="92"/>
    </location>
</feature>
<dbReference type="Proteomes" id="UP001501638">
    <property type="component" value="Unassembled WGS sequence"/>
</dbReference>
<keyword evidence="3" id="KW-1185">Reference proteome</keyword>
<reference evidence="2 3" key="1">
    <citation type="journal article" date="2019" name="Int. J. Syst. Evol. Microbiol.">
        <title>The Global Catalogue of Microorganisms (GCM) 10K type strain sequencing project: providing services to taxonomists for standard genome sequencing and annotation.</title>
        <authorList>
            <consortium name="The Broad Institute Genomics Platform"/>
            <consortium name="The Broad Institute Genome Sequencing Center for Infectious Disease"/>
            <person name="Wu L."/>
            <person name="Ma J."/>
        </authorList>
    </citation>
    <scope>NUCLEOTIDE SEQUENCE [LARGE SCALE GENOMIC DNA]</scope>
    <source>
        <strain evidence="2 3">JCM 6305</strain>
    </source>
</reference>
<evidence type="ECO:0000313" key="2">
    <source>
        <dbReference type="EMBL" id="GAA2445401.1"/>
    </source>
</evidence>
<protein>
    <recommendedName>
        <fullName evidence="4">DUF3040 domain-containing protein</fullName>
    </recommendedName>
</protein>
<feature type="transmembrane region" description="Helical" evidence="1">
    <location>
        <begin position="52"/>
        <end position="69"/>
    </location>
</feature>
<sequence length="100" mass="11315">MNESRLTPRELRILHETERALGEDAELAARFREFGEPVPEPPVDDPVTRRRLWVFFGVCVLLVPALMILHPGLGALLFVSVLALAMASRLHHRGDRPGRR</sequence>
<evidence type="ECO:0000313" key="3">
    <source>
        <dbReference type="Proteomes" id="UP001501638"/>
    </source>
</evidence>
<organism evidence="2 3">
    <name type="scientific">Streptomyces macrosporus</name>
    <dbReference type="NCBI Taxonomy" id="44032"/>
    <lineage>
        <taxon>Bacteria</taxon>
        <taxon>Bacillati</taxon>
        <taxon>Actinomycetota</taxon>
        <taxon>Actinomycetes</taxon>
        <taxon>Kitasatosporales</taxon>
        <taxon>Streptomycetaceae</taxon>
        <taxon>Streptomyces</taxon>
    </lineage>
</organism>